<reference evidence="2 3" key="1">
    <citation type="journal article" date="2020" name="Cell">
        <title>Large-Scale Comparative Analyses of Tick Genomes Elucidate Their Genetic Diversity and Vector Capacities.</title>
        <authorList>
            <consortium name="Tick Genome and Microbiome Consortium (TIGMIC)"/>
            <person name="Jia N."/>
            <person name="Wang J."/>
            <person name="Shi W."/>
            <person name="Du L."/>
            <person name="Sun Y."/>
            <person name="Zhan W."/>
            <person name="Jiang J.F."/>
            <person name="Wang Q."/>
            <person name="Zhang B."/>
            <person name="Ji P."/>
            <person name="Bell-Sakyi L."/>
            <person name="Cui X.M."/>
            <person name="Yuan T.T."/>
            <person name="Jiang B.G."/>
            <person name="Yang W.F."/>
            <person name="Lam T.T."/>
            <person name="Chang Q.C."/>
            <person name="Ding S.J."/>
            <person name="Wang X.J."/>
            <person name="Zhu J.G."/>
            <person name="Ruan X.D."/>
            <person name="Zhao L."/>
            <person name="Wei J.T."/>
            <person name="Ye R.Z."/>
            <person name="Que T.C."/>
            <person name="Du C.H."/>
            <person name="Zhou Y.H."/>
            <person name="Cheng J.X."/>
            <person name="Dai P.F."/>
            <person name="Guo W.B."/>
            <person name="Han X.H."/>
            <person name="Huang E.J."/>
            <person name="Li L.F."/>
            <person name="Wei W."/>
            <person name="Gao Y.C."/>
            <person name="Liu J.Z."/>
            <person name="Shao H.Z."/>
            <person name="Wang X."/>
            <person name="Wang C.C."/>
            <person name="Yang T.C."/>
            <person name="Huo Q.B."/>
            <person name="Li W."/>
            <person name="Chen H.Y."/>
            <person name="Chen S.E."/>
            <person name="Zhou L.G."/>
            <person name="Ni X.B."/>
            <person name="Tian J.H."/>
            <person name="Sheng Y."/>
            <person name="Liu T."/>
            <person name="Pan Y.S."/>
            <person name="Xia L.Y."/>
            <person name="Li J."/>
            <person name="Zhao F."/>
            <person name="Cao W.C."/>
        </authorList>
    </citation>
    <scope>NUCLEOTIDE SEQUENCE [LARGE SCALE GENOMIC DNA]</scope>
    <source>
        <strain evidence="2">HaeL-2018</strain>
    </source>
</reference>
<evidence type="ECO:0000313" key="2">
    <source>
        <dbReference type="EMBL" id="KAH9374240.1"/>
    </source>
</evidence>
<comment type="caution">
    <text evidence="2">The sequence shown here is derived from an EMBL/GenBank/DDBJ whole genome shotgun (WGS) entry which is preliminary data.</text>
</comment>
<gene>
    <name evidence="2" type="ORF">HPB48_005560</name>
</gene>
<dbReference type="VEuPathDB" id="VectorBase:HLOH_051577"/>
<feature type="chain" id="PRO_5039944443" description="Secreted protein" evidence="1">
    <location>
        <begin position="19"/>
        <end position="312"/>
    </location>
</feature>
<evidence type="ECO:0008006" key="4">
    <source>
        <dbReference type="Google" id="ProtNLM"/>
    </source>
</evidence>
<keyword evidence="3" id="KW-1185">Reference proteome</keyword>
<feature type="signal peptide" evidence="1">
    <location>
        <begin position="1"/>
        <end position="18"/>
    </location>
</feature>
<keyword evidence="1" id="KW-0732">Signal</keyword>
<organism evidence="2 3">
    <name type="scientific">Haemaphysalis longicornis</name>
    <name type="common">Bush tick</name>
    <dbReference type="NCBI Taxonomy" id="44386"/>
    <lineage>
        <taxon>Eukaryota</taxon>
        <taxon>Metazoa</taxon>
        <taxon>Ecdysozoa</taxon>
        <taxon>Arthropoda</taxon>
        <taxon>Chelicerata</taxon>
        <taxon>Arachnida</taxon>
        <taxon>Acari</taxon>
        <taxon>Parasitiformes</taxon>
        <taxon>Ixodida</taxon>
        <taxon>Ixodoidea</taxon>
        <taxon>Ixodidae</taxon>
        <taxon>Haemaphysalinae</taxon>
        <taxon>Haemaphysalis</taxon>
    </lineage>
</organism>
<dbReference type="Proteomes" id="UP000821853">
    <property type="component" value="Chromosome 4"/>
</dbReference>
<protein>
    <recommendedName>
        <fullName evidence="4">Secreted protein</fullName>
    </recommendedName>
</protein>
<sequence>MSVWKAVAQLLRLTGSAALVGAGVTSNSSGKDVAPVRSPDMLTSWVSTWILTRPSASTLQPFLTVALAGVNGTSPILSGAGLQIAVQACLVVDKILALSREEGPRAVLNYLCVGAVRSCCLQVTAPLLANQRTPVAKFGDIVRSIATSFYSGLSCVTPSPGYAQSRPSISESLNVPETYTAVHGCTFLNSLVGGSSQRLRRSAFSADRWYQPYPMMVYVALLAFNVFEAFGHTSSPLQDHPPAAASVSPRGRDVLAARVSYAHFWEISEPLPPRLAGWRLLTDSQLFFTYLVLETCEKTGGQRQLRSEAGYG</sequence>
<evidence type="ECO:0000313" key="3">
    <source>
        <dbReference type="Proteomes" id="UP000821853"/>
    </source>
</evidence>
<dbReference type="EMBL" id="JABSTR010000006">
    <property type="protein sequence ID" value="KAH9374240.1"/>
    <property type="molecule type" value="Genomic_DNA"/>
</dbReference>
<evidence type="ECO:0000256" key="1">
    <source>
        <dbReference type="SAM" id="SignalP"/>
    </source>
</evidence>
<proteinExistence type="predicted"/>
<accession>A0A9J6GI48</accession>
<name>A0A9J6GI48_HAELO</name>
<dbReference type="AlphaFoldDB" id="A0A9J6GI48"/>